<comment type="caution">
    <text evidence="1">The sequence shown here is derived from an EMBL/GenBank/DDBJ whole genome shotgun (WGS) entry which is preliminary data.</text>
</comment>
<dbReference type="EMBL" id="JAUEPU010000052">
    <property type="protein sequence ID" value="KAK0485312.1"/>
    <property type="molecule type" value="Genomic_DNA"/>
</dbReference>
<gene>
    <name evidence="1" type="ORF">EDD18DRAFT_1467221</name>
</gene>
<reference evidence="1" key="1">
    <citation type="submission" date="2023-06" db="EMBL/GenBank/DDBJ databases">
        <authorList>
            <consortium name="Lawrence Berkeley National Laboratory"/>
            <person name="Ahrendt S."/>
            <person name="Sahu N."/>
            <person name="Indic B."/>
            <person name="Wong-Bajracharya J."/>
            <person name="Merenyi Z."/>
            <person name="Ke H.-M."/>
            <person name="Monk M."/>
            <person name="Kocsube S."/>
            <person name="Drula E."/>
            <person name="Lipzen A."/>
            <person name="Balint B."/>
            <person name="Henrissat B."/>
            <person name="Andreopoulos B."/>
            <person name="Martin F.M."/>
            <person name="Harder C.B."/>
            <person name="Rigling D."/>
            <person name="Ford K.L."/>
            <person name="Foster G.D."/>
            <person name="Pangilinan J."/>
            <person name="Papanicolaou A."/>
            <person name="Barry K."/>
            <person name="LaButti K."/>
            <person name="Viragh M."/>
            <person name="Koriabine M."/>
            <person name="Yan M."/>
            <person name="Riley R."/>
            <person name="Champramary S."/>
            <person name="Plett K.L."/>
            <person name="Tsai I.J."/>
            <person name="Slot J."/>
            <person name="Sipos G."/>
            <person name="Plett J."/>
            <person name="Nagy L.G."/>
            <person name="Grigoriev I.V."/>
        </authorList>
    </citation>
    <scope>NUCLEOTIDE SEQUENCE</scope>
    <source>
        <strain evidence="1">HWK02</strain>
    </source>
</reference>
<accession>A0AA39PJ94</accession>
<organism evidence="1 2">
    <name type="scientific">Armillaria luteobubalina</name>
    <dbReference type="NCBI Taxonomy" id="153913"/>
    <lineage>
        <taxon>Eukaryota</taxon>
        <taxon>Fungi</taxon>
        <taxon>Dikarya</taxon>
        <taxon>Basidiomycota</taxon>
        <taxon>Agaricomycotina</taxon>
        <taxon>Agaricomycetes</taxon>
        <taxon>Agaricomycetidae</taxon>
        <taxon>Agaricales</taxon>
        <taxon>Marasmiineae</taxon>
        <taxon>Physalacriaceae</taxon>
        <taxon>Armillaria</taxon>
    </lineage>
</organism>
<proteinExistence type="predicted"/>
<protein>
    <submittedName>
        <fullName evidence="1">Uncharacterized protein</fullName>
    </submittedName>
</protein>
<dbReference type="Proteomes" id="UP001175228">
    <property type="component" value="Unassembled WGS sequence"/>
</dbReference>
<sequence length="865" mass="97950">MSSSAQHTQTDAQSDEAAAQKLWRMIGTRVTAYQSISACRKAIANIDRLKSAIDSVDVSTSAPDMTLKGSDAQDFIDRLDVETKKVVNGEITFQTWEIPSTMPPDVIPHLESLELPALTRSSHYPELLLYQLGSFQKDASLQARIQRFLRHDHMIFVNSGGSGKTRLMLETLCQSWGFYLSCSPMLDATNNLGSSDLWEVYDILSRSPDFTADVPTNVADPSFARNTEPSQSLFMAVLLACLLVFYRFLQHVPQDQISNNVYKAHWTALQVQPCLIKGFGDIFVSLLSHLRSLSPRLLEIQCRYISTCISELLGRGSHLTIVIDEAQIAVEMLPSAFLSLSSTTTVHRPLLRRIVECWCRALTQSCSTLSYHFIITGSALSAQEIQEAVASSLQKGVSFMEAWDTGCFDNQSRQRDHVLQFVPDHLRDDQSIVVLLERIWIWLRGRHRFTSSLLCLLLRQGFQDPLVVFNAFVEHVAGFTPTDFDLHSAQEAWTEDIPIQPLRKQFDQLEDDMKNELRDVAYKYFVGGTPTPFLKESTTRFLEVGIARFCEQIRLGARIHEPLVLMAAVAYFNQLHSPFDSRLSTYVCKNFRDNPSDSTFRDYLTFYLASALAEPQKLGEIFSFSGGDHGLGSRNARLVALCDFTENPTEPRQYPLKGTWNVSGLNHRYLPEYGGLLTAQAADDKIRDLTDNYFGFVAHIRPNDHVGIFYPETAMGPSMLFLVELDDNSPDSSGSPQYLWIAVKIRIGQPSRLNPFQIKQYVDAVTPKHFFKKYSDFYGQRHRTDLLKGMAQGVPEPNMCPEGGKYNVLRVLAGFPEQFEDIYRNDDDEDGHPLATLRIDQLKRSPESTNPDNFIQTMEEWLKTR</sequence>
<evidence type="ECO:0000313" key="2">
    <source>
        <dbReference type="Proteomes" id="UP001175228"/>
    </source>
</evidence>
<dbReference type="AlphaFoldDB" id="A0AA39PJ94"/>
<evidence type="ECO:0000313" key="1">
    <source>
        <dbReference type="EMBL" id="KAK0485312.1"/>
    </source>
</evidence>
<name>A0AA39PJ94_9AGAR</name>
<keyword evidence="2" id="KW-1185">Reference proteome</keyword>